<evidence type="ECO:0000313" key="3">
    <source>
        <dbReference type="Proteomes" id="UP001642484"/>
    </source>
</evidence>
<dbReference type="SUPFAM" id="SSF52540">
    <property type="entry name" value="P-loop containing nucleoside triphosphate hydrolases"/>
    <property type="match status" value="1"/>
</dbReference>
<keyword evidence="1" id="KW-0732">Signal</keyword>
<keyword evidence="3" id="KW-1185">Reference proteome</keyword>
<sequence>MGAVWLPAAAALLVGSTWASCEEEFKAKQQEFTTYGAFPFKIARGEWIPQAIQEYFLMEGDENVVQLKKLSNWVHHMLVACWSIGGRMWEVRLQWNTTVWHRDSLEDLTEIHNTVCALASCQTRHVLRSIAPMISFSNPQVYERFSGVAKVLSSWKFMKIDFAIIGTGGCGTTSLRRNLAQHAEVRFTNENEDELFAPGYAYEYQGGFRLLPTEAQVNMVRCGRARCHGERKERVVLGVKNFQLHNFDFGLVALSMLDRVKLIMLVCDPLDRLEKVLHYFHCGFDAQTRQHCQNRTVIDEIVAKWSSVAHLVEEHKEHWVAARRLLIVSSLFDTRDVMVVHQQILREFPARLYRALFHHIGLQEPPDIRYHRYNSFGGRRTGLCQRKNLLKEFQEALEPEYRRLEEVLRQLGHPEISELSRRTTRCHRHAELRRAARCVNQRCDL</sequence>
<dbReference type="Proteomes" id="UP001642484">
    <property type="component" value="Unassembled WGS sequence"/>
</dbReference>
<feature type="signal peptide" evidence="1">
    <location>
        <begin position="1"/>
        <end position="19"/>
    </location>
</feature>
<comment type="caution">
    <text evidence="2">The sequence shown here is derived from an EMBL/GenBank/DDBJ whole genome shotgun (WGS) entry which is preliminary data.</text>
</comment>
<protein>
    <recommendedName>
        <fullName evidence="4">Sulfotransferase domain-containing protein</fullName>
    </recommendedName>
</protein>
<reference evidence="2 3" key="1">
    <citation type="submission" date="2024-02" db="EMBL/GenBank/DDBJ databases">
        <authorList>
            <person name="Chen Y."/>
            <person name="Shah S."/>
            <person name="Dougan E. K."/>
            <person name="Thang M."/>
            <person name="Chan C."/>
        </authorList>
    </citation>
    <scope>NUCLEOTIDE SEQUENCE [LARGE SCALE GENOMIC DNA]</scope>
</reference>
<accession>A0ABP0PRZ6</accession>
<evidence type="ECO:0000313" key="2">
    <source>
        <dbReference type="EMBL" id="CAK9077734.1"/>
    </source>
</evidence>
<dbReference type="Gene3D" id="3.40.50.300">
    <property type="entry name" value="P-loop containing nucleotide triphosphate hydrolases"/>
    <property type="match status" value="1"/>
</dbReference>
<gene>
    <name evidence="2" type="ORF">CCMP2556_LOCUS38314</name>
</gene>
<proteinExistence type="predicted"/>
<name>A0ABP0PRZ6_9DINO</name>
<evidence type="ECO:0000256" key="1">
    <source>
        <dbReference type="SAM" id="SignalP"/>
    </source>
</evidence>
<feature type="chain" id="PRO_5046774073" description="Sulfotransferase domain-containing protein" evidence="1">
    <location>
        <begin position="20"/>
        <end position="445"/>
    </location>
</feature>
<dbReference type="EMBL" id="CAXAMN010023461">
    <property type="protein sequence ID" value="CAK9077734.1"/>
    <property type="molecule type" value="Genomic_DNA"/>
</dbReference>
<organism evidence="2 3">
    <name type="scientific">Durusdinium trenchii</name>
    <dbReference type="NCBI Taxonomy" id="1381693"/>
    <lineage>
        <taxon>Eukaryota</taxon>
        <taxon>Sar</taxon>
        <taxon>Alveolata</taxon>
        <taxon>Dinophyceae</taxon>
        <taxon>Suessiales</taxon>
        <taxon>Symbiodiniaceae</taxon>
        <taxon>Durusdinium</taxon>
    </lineage>
</organism>
<evidence type="ECO:0008006" key="4">
    <source>
        <dbReference type="Google" id="ProtNLM"/>
    </source>
</evidence>
<dbReference type="InterPro" id="IPR027417">
    <property type="entry name" value="P-loop_NTPase"/>
</dbReference>